<reference evidence="2 3" key="1">
    <citation type="submission" date="2021-06" db="EMBL/GenBank/DDBJ databases">
        <authorList>
            <person name="Palmer J.M."/>
        </authorList>
    </citation>
    <scope>NUCLEOTIDE SEQUENCE [LARGE SCALE GENOMIC DNA]</scope>
    <source>
        <strain evidence="3">if_2019</strain>
        <tissue evidence="2">Muscle</tissue>
    </source>
</reference>
<gene>
    <name evidence="2" type="ORF">ILYODFUR_002260</name>
</gene>
<keyword evidence="1" id="KW-0472">Membrane</keyword>
<keyword evidence="1" id="KW-0812">Transmembrane</keyword>
<keyword evidence="3" id="KW-1185">Reference proteome</keyword>
<dbReference type="Proteomes" id="UP001482620">
    <property type="component" value="Unassembled WGS sequence"/>
</dbReference>
<sequence length="150" mass="16638">MLCFSHVTINTIMGKIAHQTAVQQVVTEDHCCASWLLTEHFIQAYGMLTGREKCTRKYAQVTEKTAAIGHLSLVGINMVWTAGGVGASRAIPHRCIQDMGSNNHSDDLENHVILVLVCCLLLLTSFVEMLISFSTERGTCPHSLEYQYLL</sequence>
<keyword evidence="1" id="KW-1133">Transmembrane helix</keyword>
<protein>
    <submittedName>
        <fullName evidence="2">Uncharacterized protein</fullName>
    </submittedName>
</protein>
<evidence type="ECO:0000313" key="2">
    <source>
        <dbReference type="EMBL" id="MEQ2246727.1"/>
    </source>
</evidence>
<name>A0ABV0USB6_9TELE</name>
<accession>A0ABV0USB6</accession>
<comment type="caution">
    <text evidence="2">The sequence shown here is derived from an EMBL/GenBank/DDBJ whole genome shotgun (WGS) entry which is preliminary data.</text>
</comment>
<organism evidence="2 3">
    <name type="scientific">Ilyodon furcidens</name>
    <name type="common">goldbreast splitfin</name>
    <dbReference type="NCBI Taxonomy" id="33524"/>
    <lineage>
        <taxon>Eukaryota</taxon>
        <taxon>Metazoa</taxon>
        <taxon>Chordata</taxon>
        <taxon>Craniata</taxon>
        <taxon>Vertebrata</taxon>
        <taxon>Euteleostomi</taxon>
        <taxon>Actinopterygii</taxon>
        <taxon>Neopterygii</taxon>
        <taxon>Teleostei</taxon>
        <taxon>Neoteleostei</taxon>
        <taxon>Acanthomorphata</taxon>
        <taxon>Ovalentaria</taxon>
        <taxon>Atherinomorphae</taxon>
        <taxon>Cyprinodontiformes</taxon>
        <taxon>Goodeidae</taxon>
        <taxon>Ilyodon</taxon>
    </lineage>
</organism>
<feature type="transmembrane region" description="Helical" evidence="1">
    <location>
        <begin position="111"/>
        <end position="131"/>
    </location>
</feature>
<proteinExistence type="predicted"/>
<dbReference type="EMBL" id="JAHRIQ010081202">
    <property type="protein sequence ID" value="MEQ2246727.1"/>
    <property type="molecule type" value="Genomic_DNA"/>
</dbReference>
<evidence type="ECO:0000313" key="3">
    <source>
        <dbReference type="Proteomes" id="UP001482620"/>
    </source>
</evidence>
<evidence type="ECO:0000256" key="1">
    <source>
        <dbReference type="SAM" id="Phobius"/>
    </source>
</evidence>